<gene>
    <name evidence="3" type="ORF">PYX00_011915</name>
</gene>
<comment type="caution">
    <text evidence="3">The sequence shown here is derived from an EMBL/GenBank/DDBJ whole genome shotgun (WGS) entry which is preliminary data.</text>
</comment>
<name>A0AAW2H8S9_9NEOP</name>
<proteinExistence type="predicted"/>
<organism evidence="3">
    <name type="scientific">Menopon gallinae</name>
    <name type="common">poultry shaft louse</name>
    <dbReference type="NCBI Taxonomy" id="328185"/>
    <lineage>
        <taxon>Eukaryota</taxon>
        <taxon>Metazoa</taxon>
        <taxon>Ecdysozoa</taxon>
        <taxon>Arthropoda</taxon>
        <taxon>Hexapoda</taxon>
        <taxon>Insecta</taxon>
        <taxon>Pterygota</taxon>
        <taxon>Neoptera</taxon>
        <taxon>Paraneoptera</taxon>
        <taxon>Psocodea</taxon>
        <taxon>Troctomorpha</taxon>
        <taxon>Phthiraptera</taxon>
        <taxon>Amblycera</taxon>
        <taxon>Menoponidae</taxon>
        <taxon>Menopon</taxon>
    </lineage>
</organism>
<dbReference type="EMBL" id="JARGDH010000006">
    <property type="protein sequence ID" value="KAL0266198.1"/>
    <property type="molecule type" value="Genomic_DNA"/>
</dbReference>
<sequence>MAKKEFKLPSKKLNLSLDNEMPEVYKEALQLDIPDKKTKEVLEETLSKAEKDPQLKSKDRSNILSALIAHYDYLFSSDEISRDYFTLKEEVKFLAGLTAVSYVIMAKRLRKIRDHKLYLADGYSKFEQFVDEELSLARNTVYKYMDVVNIFEKDLLHNKITEPSKLIEALPLVKRYPEYKEEIVALAQKSTARAVKARVNEIRSQILQEEEDNRPITSAEYLKRMQESPFTGSNLKYQWDDLHRGEHLPQNDRLISFNEVIELMENFKREYPYWIDIADLLIKRLRLFSATKKEKMSLESACKKTPDISSKKPLKNETLLAEEELNDLLSPMAGMIERKEDKLSLNKDNSLFKNDLEDKKTEKEAIEAKNNRHDNLWQYLEQEGSLKDLFAHVKLSSCEAEPVKTLADDLKPRTQEAGSPSDEWSDDPFFATLEKTLDPNANSLASFEANKQENDFNSLDVERSTKELSEPLNESHSGLNWAGELRWHVLARKDLSRFKALLPEGFVMCDGESSLDNGAFHVSSTAVKGKLPKWLEEVDEKHVVVGILKVSAS</sequence>
<dbReference type="InterPro" id="IPR058550">
    <property type="entry name" value="Plasmid_parti_N"/>
</dbReference>
<feature type="domain" description="Plasmid partition protein putative N-terminal" evidence="2">
    <location>
        <begin position="77"/>
        <end position="159"/>
    </location>
</feature>
<evidence type="ECO:0000259" key="2">
    <source>
        <dbReference type="Pfam" id="PF01672"/>
    </source>
</evidence>
<dbReference type="AlphaFoldDB" id="A0AAW2H8S9"/>
<evidence type="ECO:0000256" key="1">
    <source>
        <dbReference type="SAM" id="Coils"/>
    </source>
</evidence>
<evidence type="ECO:0000313" key="3">
    <source>
        <dbReference type="EMBL" id="KAL0266198.1"/>
    </source>
</evidence>
<feature type="coiled-coil region" evidence="1">
    <location>
        <begin position="349"/>
        <end position="376"/>
    </location>
</feature>
<dbReference type="Pfam" id="PF01672">
    <property type="entry name" value="Plasmid_parti_N"/>
    <property type="match status" value="1"/>
</dbReference>
<accession>A0AAW2H8S9</accession>
<protein>
    <recommendedName>
        <fullName evidence="2">Plasmid partition protein putative N-terminal domain-containing protein</fullName>
    </recommendedName>
</protein>
<reference evidence="3" key="1">
    <citation type="journal article" date="2024" name="Gigascience">
        <title>Chromosome-level genome of the poultry shaft louse Menopon gallinae provides insight into the host-switching and adaptive evolution of parasitic lice.</title>
        <authorList>
            <person name="Xu Y."/>
            <person name="Ma L."/>
            <person name="Liu S."/>
            <person name="Liang Y."/>
            <person name="Liu Q."/>
            <person name="He Z."/>
            <person name="Tian L."/>
            <person name="Duan Y."/>
            <person name="Cai W."/>
            <person name="Li H."/>
            <person name="Song F."/>
        </authorList>
    </citation>
    <scope>NUCLEOTIDE SEQUENCE</scope>
    <source>
        <strain evidence="3">Cailab_2023a</strain>
    </source>
</reference>
<keyword evidence="1" id="KW-0175">Coiled coil</keyword>